<dbReference type="OrthoDB" id="2013972at2759"/>
<accession>A0A835YPT1</accession>
<sequence length="387" mass="41988">MYDAADARPPAAQLHRVAAQLCAGVIARRCEGVDGPGRPCKQRATHGPPHGEATLCADHVDAWDARIADIKGDGPPSVLDVASAAGEPAVSIARLLPQATVHATDYSPGMVEALNTRVAVLRETEGLANVHTGVADGESDILTLLCAVVAACICRAQNLSQFEDASMDAITCSFGIMFMPAWQKAIREFYRVLKPNGIAIINVWGPEQEAQRCACIRLWLLPQHNANDVRSRIRPPPQCHLVSNSSANRCPGLLQRSPSHMPDENITHVFVITDFKVLLNPCSLGGGHPHGQHVVDEMQKAGFVQMQHMFFEVQVAAASLDEAWHRHLLGTPFAATLQALERQGRPRIHADARALFETLVREGGWVAEDGTVRITSNKAIMFAGRKM</sequence>
<dbReference type="EMBL" id="JAFCMP010000521">
    <property type="protein sequence ID" value="KAG5177802.1"/>
    <property type="molecule type" value="Genomic_DNA"/>
</dbReference>
<comment type="caution">
    <text evidence="2">The sequence shown here is derived from an EMBL/GenBank/DDBJ whole genome shotgun (WGS) entry which is preliminary data.</text>
</comment>
<dbReference type="Proteomes" id="UP000664859">
    <property type="component" value="Unassembled WGS sequence"/>
</dbReference>
<proteinExistence type="predicted"/>
<dbReference type="CDD" id="cd02440">
    <property type="entry name" value="AdoMet_MTases"/>
    <property type="match status" value="1"/>
</dbReference>
<dbReference type="AlphaFoldDB" id="A0A835YPT1"/>
<evidence type="ECO:0000313" key="2">
    <source>
        <dbReference type="EMBL" id="KAG5177802.1"/>
    </source>
</evidence>
<dbReference type="Pfam" id="PF08241">
    <property type="entry name" value="Methyltransf_11"/>
    <property type="match status" value="1"/>
</dbReference>
<evidence type="ECO:0000313" key="3">
    <source>
        <dbReference type="Proteomes" id="UP000664859"/>
    </source>
</evidence>
<dbReference type="SUPFAM" id="SSF53335">
    <property type="entry name" value="S-adenosyl-L-methionine-dependent methyltransferases"/>
    <property type="match status" value="1"/>
</dbReference>
<dbReference type="Gene3D" id="3.40.50.150">
    <property type="entry name" value="Vaccinia Virus protein VP39"/>
    <property type="match status" value="1"/>
</dbReference>
<dbReference type="GO" id="GO:0032259">
    <property type="term" value="P:methylation"/>
    <property type="evidence" value="ECO:0007669"/>
    <property type="project" value="UniProtKB-KW"/>
</dbReference>
<organism evidence="2 3">
    <name type="scientific">Tribonema minus</name>
    <dbReference type="NCBI Taxonomy" id="303371"/>
    <lineage>
        <taxon>Eukaryota</taxon>
        <taxon>Sar</taxon>
        <taxon>Stramenopiles</taxon>
        <taxon>Ochrophyta</taxon>
        <taxon>PX clade</taxon>
        <taxon>Xanthophyceae</taxon>
        <taxon>Tribonematales</taxon>
        <taxon>Tribonemataceae</taxon>
        <taxon>Tribonema</taxon>
    </lineage>
</organism>
<gene>
    <name evidence="2" type="ORF">JKP88DRAFT_331257</name>
</gene>
<reference evidence="2" key="1">
    <citation type="submission" date="2021-02" db="EMBL/GenBank/DDBJ databases">
        <title>First Annotated Genome of the Yellow-green Alga Tribonema minus.</title>
        <authorList>
            <person name="Mahan K.M."/>
        </authorList>
    </citation>
    <scope>NUCLEOTIDE SEQUENCE</scope>
    <source>
        <strain evidence="2">UTEX B ZZ1240</strain>
    </source>
</reference>
<dbReference type="InterPro" id="IPR013216">
    <property type="entry name" value="Methyltransf_11"/>
</dbReference>
<feature type="domain" description="Methyltransferase type 11" evidence="1">
    <location>
        <begin position="79"/>
        <end position="201"/>
    </location>
</feature>
<name>A0A835YPT1_9STRA</name>
<keyword evidence="2" id="KW-0808">Transferase</keyword>
<dbReference type="PANTHER" id="PTHR43591:SF24">
    <property type="entry name" value="2-METHOXY-6-POLYPRENYL-1,4-BENZOQUINOL METHYLASE, MITOCHONDRIAL"/>
    <property type="match status" value="1"/>
</dbReference>
<keyword evidence="2" id="KW-0489">Methyltransferase</keyword>
<dbReference type="InterPro" id="IPR029063">
    <property type="entry name" value="SAM-dependent_MTases_sf"/>
</dbReference>
<evidence type="ECO:0000259" key="1">
    <source>
        <dbReference type="Pfam" id="PF08241"/>
    </source>
</evidence>
<protein>
    <submittedName>
        <fullName evidence="2">S-adenosyl-L-methionine-dependent methyltransferase</fullName>
    </submittedName>
</protein>
<dbReference type="GO" id="GO:0008757">
    <property type="term" value="F:S-adenosylmethionine-dependent methyltransferase activity"/>
    <property type="evidence" value="ECO:0007669"/>
    <property type="project" value="InterPro"/>
</dbReference>
<keyword evidence="3" id="KW-1185">Reference proteome</keyword>
<dbReference type="PANTHER" id="PTHR43591">
    <property type="entry name" value="METHYLTRANSFERASE"/>
    <property type="match status" value="1"/>
</dbReference>